<organism evidence="2 3">
    <name type="scientific">Sphingobium vermicomposti</name>
    <dbReference type="NCBI Taxonomy" id="529005"/>
    <lineage>
        <taxon>Bacteria</taxon>
        <taxon>Pseudomonadati</taxon>
        <taxon>Pseudomonadota</taxon>
        <taxon>Alphaproteobacteria</taxon>
        <taxon>Sphingomonadales</taxon>
        <taxon>Sphingomonadaceae</taxon>
        <taxon>Sphingobium</taxon>
    </lineage>
</organism>
<feature type="transmembrane region" description="Helical" evidence="1">
    <location>
        <begin position="95"/>
        <end position="114"/>
    </location>
</feature>
<evidence type="ECO:0000256" key="1">
    <source>
        <dbReference type="SAM" id="Phobius"/>
    </source>
</evidence>
<reference evidence="2 3" key="1">
    <citation type="submission" date="2020-03" db="EMBL/GenBank/DDBJ databases">
        <title>Genomic Encyclopedia of Type Strains, Phase IV (KMG-IV): sequencing the most valuable type-strain genomes for metagenomic binning, comparative biology and taxonomic classification.</title>
        <authorList>
            <person name="Goeker M."/>
        </authorList>
    </citation>
    <scope>NUCLEOTIDE SEQUENCE [LARGE SCALE GENOMIC DNA]</scope>
    <source>
        <strain evidence="2 3">DSM 21299</strain>
    </source>
</reference>
<keyword evidence="1" id="KW-1133">Transmembrane helix</keyword>
<keyword evidence="1" id="KW-0812">Transmembrane</keyword>
<feature type="transmembrane region" description="Helical" evidence="1">
    <location>
        <begin position="69"/>
        <end position="89"/>
    </location>
</feature>
<dbReference type="Proteomes" id="UP000576821">
    <property type="component" value="Unassembled WGS sequence"/>
</dbReference>
<comment type="caution">
    <text evidence="2">The sequence shown here is derived from an EMBL/GenBank/DDBJ whole genome shotgun (WGS) entry which is preliminary data.</text>
</comment>
<evidence type="ECO:0000313" key="2">
    <source>
        <dbReference type="EMBL" id="NIJ17517.1"/>
    </source>
</evidence>
<protein>
    <submittedName>
        <fullName evidence="2">Uncharacterized protein</fullName>
    </submittedName>
</protein>
<proteinExistence type="predicted"/>
<accession>A0A846M5K9</accession>
<dbReference type="RefSeq" id="WP_167304090.1">
    <property type="nucleotide sequence ID" value="NZ_JAASQR010000003.1"/>
</dbReference>
<dbReference type="AlphaFoldDB" id="A0A846M5K9"/>
<evidence type="ECO:0000313" key="3">
    <source>
        <dbReference type="Proteomes" id="UP000576821"/>
    </source>
</evidence>
<keyword evidence="1" id="KW-0472">Membrane</keyword>
<sequence length="140" mass="15087">MSEETNMAAIWEKLPTKRELARQLDRVAMSADAKVLMGKLLETTMEVAGKIIEVGRRIMAFVLELFRRFPNTTFGAAIGLTLSFLISSIPLAGLVLGPLLGPILMAFTIGNGAFADMKNSAVSKQVELFGAKLDSALAND</sequence>
<gene>
    <name evidence="2" type="ORF">FHS54_002506</name>
</gene>
<keyword evidence="3" id="KW-1185">Reference proteome</keyword>
<dbReference type="EMBL" id="JAASQR010000003">
    <property type="protein sequence ID" value="NIJ17517.1"/>
    <property type="molecule type" value="Genomic_DNA"/>
</dbReference>
<name>A0A846M5K9_9SPHN</name>